<dbReference type="InterPro" id="IPR036908">
    <property type="entry name" value="RlpA-like_sf"/>
</dbReference>
<accession>A0ABV9UDC5</accession>
<evidence type="ECO:0000256" key="1">
    <source>
        <dbReference type="SAM" id="MobiDB-lite"/>
    </source>
</evidence>
<feature type="region of interest" description="Disordered" evidence="1">
    <location>
        <begin position="106"/>
        <end position="126"/>
    </location>
</feature>
<comment type="caution">
    <text evidence="3">The sequence shown here is derived from an EMBL/GenBank/DDBJ whole genome shotgun (WGS) entry which is preliminary data.</text>
</comment>
<dbReference type="Proteomes" id="UP001595872">
    <property type="component" value="Unassembled WGS sequence"/>
</dbReference>
<keyword evidence="2" id="KW-0472">Membrane</keyword>
<keyword evidence="2" id="KW-1133">Transmembrane helix</keyword>
<name>A0ABV9UDC5_9ACTN</name>
<feature type="compositionally biased region" description="Pro residues" evidence="1">
    <location>
        <begin position="111"/>
        <end position="126"/>
    </location>
</feature>
<feature type="transmembrane region" description="Helical" evidence="2">
    <location>
        <begin position="130"/>
        <end position="153"/>
    </location>
</feature>
<gene>
    <name evidence="3" type="ORF">ACFPCY_41770</name>
</gene>
<reference evidence="4" key="1">
    <citation type="journal article" date="2019" name="Int. J. Syst. Evol. Microbiol.">
        <title>The Global Catalogue of Microorganisms (GCM) 10K type strain sequencing project: providing services to taxonomists for standard genome sequencing and annotation.</title>
        <authorList>
            <consortium name="The Broad Institute Genomics Platform"/>
            <consortium name="The Broad Institute Genome Sequencing Center for Infectious Disease"/>
            <person name="Wu L."/>
            <person name="Ma J."/>
        </authorList>
    </citation>
    <scope>NUCLEOTIDE SEQUENCE [LARGE SCALE GENOMIC DNA]</scope>
    <source>
        <strain evidence="4">KLKA75</strain>
    </source>
</reference>
<organism evidence="3 4">
    <name type="scientific">Actinomadura gamaensis</name>
    <dbReference type="NCBI Taxonomy" id="1763541"/>
    <lineage>
        <taxon>Bacteria</taxon>
        <taxon>Bacillati</taxon>
        <taxon>Actinomycetota</taxon>
        <taxon>Actinomycetes</taxon>
        <taxon>Streptosporangiales</taxon>
        <taxon>Thermomonosporaceae</taxon>
        <taxon>Actinomadura</taxon>
    </lineage>
</organism>
<dbReference type="EMBL" id="JBHSIT010000020">
    <property type="protein sequence ID" value="MFC4913874.1"/>
    <property type="molecule type" value="Genomic_DNA"/>
</dbReference>
<evidence type="ECO:0000256" key="2">
    <source>
        <dbReference type="SAM" id="Phobius"/>
    </source>
</evidence>
<dbReference type="RefSeq" id="WP_378265213.1">
    <property type="nucleotide sequence ID" value="NZ_JBHSIT010000020.1"/>
</dbReference>
<keyword evidence="4" id="KW-1185">Reference proteome</keyword>
<keyword evidence="2" id="KW-0812">Transmembrane</keyword>
<dbReference type="Gene3D" id="2.40.40.10">
    <property type="entry name" value="RlpA-like domain"/>
    <property type="match status" value="1"/>
</dbReference>
<evidence type="ECO:0000313" key="3">
    <source>
        <dbReference type="EMBL" id="MFC4913874.1"/>
    </source>
</evidence>
<feature type="compositionally biased region" description="Low complexity" evidence="1">
    <location>
        <begin position="234"/>
        <end position="247"/>
    </location>
</feature>
<sequence length="377" mass="39499">MNEPAREAADQLVRLTRLVLRAEDASGLEPDDEAEIFGGSGSCGSSGRTTRTLRHNRATLSARETRIFGLIVAGRCNALLADLLDLPERAMEQHLATLLAEFSLPETAAPAPSPPSPPPPPAPPAGPGRIAALLIVPITGAVLVGGAAAAFALQSPDPLSLRSTSARSSRDRHASPARTSRNRHATSARSPRNRDGDAARSPRNGDAASARDRGAVPAPGGVPRGLPGGGPGGAAVAPGAQPVIPVARPAPTPSRRKPRLPFGTATATSFWDQSTARGARMSYRTVASPYWPLGTRVRIDYRGRKVTGVVEDFGPADWAIAQHDIPAIIDLSEEMMAELTGRRVHAVHIRFEVLSWGNGDVYRDSGPGYALAFGHGG</sequence>
<evidence type="ECO:0008006" key="5">
    <source>
        <dbReference type="Google" id="ProtNLM"/>
    </source>
</evidence>
<feature type="region of interest" description="Disordered" evidence="1">
    <location>
        <begin position="158"/>
        <end position="262"/>
    </location>
</feature>
<evidence type="ECO:0000313" key="4">
    <source>
        <dbReference type="Proteomes" id="UP001595872"/>
    </source>
</evidence>
<proteinExistence type="predicted"/>
<protein>
    <recommendedName>
        <fullName evidence="5">RlpA-like protein double-psi beta-barrel domain-containing protein</fullName>
    </recommendedName>
</protein>
<feature type="compositionally biased region" description="Gly residues" evidence="1">
    <location>
        <begin position="222"/>
        <end position="233"/>
    </location>
</feature>